<proteinExistence type="inferred from homology"/>
<dbReference type="PANTHER" id="PTHR20982">
    <property type="entry name" value="RIBOSOME RECYCLING FACTOR"/>
    <property type="match status" value="1"/>
</dbReference>
<feature type="domain" description="Ribosome recycling factor" evidence="7">
    <location>
        <begin position="21"/>
        <end position="184"/>
    </location>
</feature>
<name>A0A4R2L2N7_9FIRM</name>
<evidence type="ECO:0000256" key="4">
    <source>
        <dbReference type="ARBA" id="ARBA00022917"/>
    </source>
</evidence>
<dbReference type="Gene3D" id="1.10.132.20">
    <property type="entry name" value="Ribosome-recycling factor"/>
    <property type="match status" value="1"/>
</dbReference>
<dbReference type="Pfam" id="PF01765">
    <property type="entry name" value="RRF"/>
    <property type="match status" value="1"/>
</dbReference>
<dbReference type="InterPro" id="IPR002661">
    <property type="entry name" value="Ribosome_recyc_fac"/>
</dbReference>
<accession>A0A4R2L2N7</accession>
<gene>
    <name evidence="5" type="primary">frr</name>
    <name evidence="8" type="ORF">EV214_101146</name>
</gene>
<dbReference type="AlphaFoldDB" id="A0A4R2L2N7"/>
<feature type="coiled-coil region" evidence="6">
    <location>
        <begin position="126"/>
        <end position="174"/>
    </location>
</feature>
<evidence type="ECO:0000256" key="3">
    <source>
        <dbReference type="ARBA" id="ARBA00022490"/>
    </source>
</evidence>
<comment type="function">
    <text evidence="5">Responsible for the release of ribosomes from messenger RNA at the termination of protein biosynthesis. May increase the efficiency of translation by recycling ribosomes from one round of translation to another.</text>
</comment>
<evidence type="ECO:0000256" key="6">
    <source>
        <dbReference type="SAM" id="Coils"/>
    </source>
</evidence>
<sequence length="186" mass="20997">MMSTQAYKALEERMEKTISVFREDLNAIRAGRANPALLDKIIVEYYGTPTPLKQMAGVSAPEPRALIIQPYDKTSIQAIEKAISQSDLGINPSNDGKIIRLAIPQLTEERRKELIKIVKKTGEGAKVAIRNERRDANDQLKKMQKNSEITEDDLKAAEDKVQKMTNKSIEMINDLVSKKEKEMLEV</sequence>
<keyword evidence="9" id="KW-1185">Reference proteome</keyword>
<evidence type="ECO:0000313" key="9">
    <source>
        <dbReference type="Proteomes" id="UP000294919"/>
    </source>
</evidence>
<keyword evidence="6" id="KW-0175">Coiled coil</keyword>
<comment type="subcellular location">
    <subcellularLocation>
        <location evidence="1 5">Cytoplasm</location>
    </subcellularLocation>
</comment>
<dbReference type="InterPro" id="IPR036191">
    <property type="entry name" value="RRF_sf"/>
</dbReference>
<dbReference type="GO" id="GO:0006415">
    <property type="term" value="P:translational termination"/>
    <property type="evidence" value="ECO:0007669"/>
    <property type="project" value="UniProtKB-UniRule"/>
</dbReference>
<comment type="similarity">
    <text evidence="2 5">Belongs to the RRF family.</text>
</comment>
<dbReference type="Gene3D" id="3.30.1360.40">
    <property type="match status" value="1"/>
</dbReference>
<evidence type="ECO:0000256" key="2">
    <source>
        <dbReference type="ARBA" id="ARBA00005912"/>
    </source>
</evidence>
<evidence type="ECO:0000256" key="1">
    <source>
        <dbReference type="ARBA" id="ARBA00004496"/>
    </source>
</evidence>
<evidence type="ECO:0000256" key="5">
    <source>
        <dbReference type="HAMAP-Rule" id="MF_00040"/>
    </source>
</evidence>
<dbReference type="FunFam" id="3.30.1360.40:FF:000001">
    <property type="entry name" value="Ribosome-recycling factor"/>
    <property type="match status" value="1"/>
</dbReference>
<organism evidence="8 9">
    <name type="scientific">Marinisporobacter balticus</name>
    <dbReference type="NCBI Taxonomy" id="2018667"/>
    <lineage>
        <taxon>Bacteria</taxon>
        <taxon>Bacillati</taxon>
        <taxon>Bacillota</taxon>
        <taxon>Clostridia</taxon>
        <taxon>Peptostreptococcales</taxon>
        <taxon>Thermotaleaceae</taxon>
        <taxon>Marinisporobacter</taxon>
    </lineage>
</organism>
<keyword evidence="4 5" id="KW-0648">Protein biosynthesis</keyword>
<dbReference type="FunFam" id="1.10.132.20:FF:000001">
    <property type="entry name" value="Ribosome-recycling factor"/>
    <property type="match status" value="1"/>
</dbReference>
<dbReference type="EMBL" id="SLWV01000001">
    <property type="protein sequence ID" value="TCO79912.1"/>
    <property type="molecule type" value="Genomic_DNA"/>
</dbReference>
<evidence type="ECO:0000313" key="8">
    <source>
        <dbReference type="EMBL" id="TCO79912.1"/>
    </source>
</evidence>
<dbReference type="GO" id="GO:0005737">
    <property type="term" value="C:cytoplasm"/>
    <property type="evidence" value="ECO:0007669"/>
    <property type="project" value="UniProtKB-SubCell"/>
</dbReference>
<dbReference type="GO" id="GO:0043023">
    <property type="term" value="F:ribosomal large subunit binding"/>
    <property type="evidence" value="ECO:0007669"/>
    <property type="project" value="TreeGrafter"/>
</dbReference>
<dbReference type="NCBIfam" id="TIGR00496">
    <property type="entry name" value="frr"/>
    <property type="match status" value="1"/>
</dbReference>
<comment type="caution">
    <text evidence="8">The sequence shown here is derived from an EMBL/GenBank/DDBJ whole genome shotgun (WGS) entry which is preliminary data.</text>
</comment>
<protein>
    <recommendedName>
        <fullName evidence="5">Ribosome-recycling factor</fullName>
        <shortName evidence="5">RRF</shortName>
    </recommendedName>
    <alternativeName>
        <fullName evidence="5">Ribosome-releasing factor</fullName>
    </alternativeName>
</protein>
<dbReference type="InterPro" id="IPR023584">
    <property type="entry name" value="Ribosome_recyc_fac_dom"/>
</dbReference>
<keyword evidence="3 5" id="KW-0963">Cytoplasm</keyword>
<dbReference type="CDD" id="cd00520">
    <property type="entry name" value="RRF"/>
    <property type="match status" value="1"/>
</dbReference>
<reference evidence="8 9" key="1">
    <citation type="submission" date="2019-03" db="EMBL/GenBank/DDBJ databases">
        <title>Genomic Encyclopedia of Type Strains, Phase IV (KMG-IV): sequencing the most valuable type-strain genomes for metagenomic binning, comparative biology and taxonomic classification.</title>
        <authorList>
            <person name="Goeker M."/>
        </authorList>
    </citation>
    <scope>NUCLEOTIDE SEQUENCE [LARGE SCALE GENOMIC DNA]</scope>
    <source>
        <strain evidence="8 9">DSM 102940</strain>
    </source>
</reference>
<dbReference type="HAMAP" id="MF_00040">
    <property type="entry name" value="RRF"/>
    <property type="match status" value="1"/>
</dbReference>
<evidence type="ECO:0000259" key="7">
    <source>
        <dbReference type="Pfam" id="PF01765"/>
    </source>
</evidence>
<dbReference type="Proteomes" id="UP000294919">
    <property type="component" value="Unassembled WGS sequence"/>
</dbReference>
<dbReference type="PANTHER" id="PTHR20982:SF3">
    <property type="entry name" value="MITOCHONDRIAL RIBOSOME RECYCLING FACTOR PSEUDO 1"/>
    <property type="match status" value="1"/>
</dbReference>
<dbReference type="SUPFAM" id="SSF55194">
    <property type="entry name" value="Ribosome recycling factor, RRF"/>
    <property type="match status" value="1"/>
</dbReference>